<evidence type="ECO:0000256" key="10">
    <source>
        <dbReference type="ARBA" id="ARBA00023136"/>
    </source>
</evidence>
<keyword evidence="17" id="KW-1185">Reference proteome</keyword>
<feature type="transmembrane region" description="Helical" evidence="13">
    <location>
        <begin position="56"/>
        <end position="76"/>
    </location>
</feature>
<evidence type="ECO:0000256" key="1">
    <source>
        <dbReference type="ARBA" id="ARBA00004651"/>
    </source>
</evidence>
<evidence type="ECO:0000256" key="11">
    <source>
        <dbReference type="ARBA" id="ARBA00034018"/>
    </source>
</evidence>
<dbReference type="EC" id="7.6.2.2" evidence="3"/>
<keyword evidence="6 13" id="KW-0812">Transmembrane</keyword>
<comment type="catalytic activity">
    <reaction evidence="11">
        <text>ATP + H2O + xenobioticSide 1 = ADP + phosphate + xenobioticSide 2.</text>
        <dbReference type="EC" id="7.6.2.2"/>
    </reaction>
</comment>
<evidence type="ECO:0000256" key="5">
    <source>
        <dbReference type="ARBA" id="ARBA00022475"/>
    </source>
</evidence>
<protein>
    <recommendedName>
        <fullName evidence="12">Multidrug resistance-like ATP-binding protein MdlA</fullName>
        <ecNumber evidence="3">7.6.2.2</ecNumber>
    </recommendedName>
</protein>
<dbReference type="RefSeq" id="WP_194452648.1">
    <property type="nucleotide sequence ID" value="NZ_CP063849.1"/>
</dbReference>
<evidence type="ECO:0000256" key="12">
    <source>
        <dbReference type="ARBA" id="ARBA00074518"/>
    </source>
</evidence>
<dbReference type="InterPro" id="IPR003593">
    <property type="entry name" value="AAA+_ATPase"/>
</dbReference>
<dbReference type="KEGG" id="pfer:IRI77_13925"/>
<dbReference type="PROSITE" id="PS50929">
    <property type="entry name" value="ABC_TM1F"/>
    <property type="match status" value="1"/>
</dbReference>
<dbReference type="AlphaFoldDB" id="A0A7S7NWB4"/>
<dbReference type="GO" id="GO:0005524">
    <property type="term" value="F:ATP binding"/>
    <property type="evidence" value="ECO:0007669"/>
    <property type="project" value="UniProtKB-KW"/>
</dbReference>
<comment type="subcellular location">
    <subcellularLocation>
        <location evidence="1">Cell membrane</location>
        <topology evidence="1">Multi-pass membrane protein</topology>
    </subcellularLocation>
</comment>
<evidence type="ECO:0000256" key="6">
    <source>
        <dbReference type="ARBA" id="ARBA00022692"/>
    </source>
</evidence>
<evidence type="ECO:0000256" key="2">
    <source>
        <dbReference type="ARBA" id="ARBA00006526"/>
    </source>
</evidence>
<dbReference type="SUPFAM" id="SSF52540">
    <property type="entry name" value="P-loop containing nucleoside triphosphate hydrolases"/>
    <property type="match status" value="1"/>
</dbReference>
<keyword evidence="10 13" id="KW-0472">Membrane</keyword>
<dbReference type="GO" id="GO:0015421">
    <property type="term" value="F:ABC-type oligopeptide transporter activity"/>
    <property type="evidence" value="ECO:0007669"/>
    <property type="project" value="TreeGrafter"/>
</dbReference>
<feature type="transmembrane region" description="Helical" evidence="13">
    <location>
        <begin position="236"/>
        <end position="264"/>
    </location>
</feature>
<dbReference type="InterPro" id="IPR011527">
    <property type="entry name" value="ABC1_TM_dom"/>
</dbReference>
<keyword evidence="7" id="KW-0547">Nucleotide-binding</keyword>
<dbReference type="PANTHER" id="PTHR43394:SF1">
    <property type="entry name" value="ATP-BINDING CASSETTE SUB-FAMILY B MEMBER 10, MITOCHONDRIAL"/>
    <property type="match status" value="1"/>
</dbReference>
<comment type="similarity">
    <text evidence="2">Belongs to the ABC transporter superfamily. Drug exporter-2 (TC 3.A.1.117) family.</text>
</comment>
<dbReference type="SUPFAM" id="SSF90123">
    <property type="entry name" value="ABC transporter transmembrane region"/>
    <property type="match status" value="1"/>
</dbReference>
<dbReference type="InterPro" id="IPR003439">
    <property type="entry name" value="ABC_transporter-like_ATP-bd"/>
</dbReference>
<evidence type="ECO:0000256" key="9">
    <source>
        <dbReference type="ARBA" id="ARBA00022989"/>
    </source>
</evidence>
<reference evidence="16 17" key="1">
    <citation type="submission" date="2020-10" db="EMBL/GenBank/DDBJ databases">
        <title>Complete genome sequence of Paludibaculum fermentans P105T, a facultatively anaerobic acidobacterium capable of dissimilatory Fe(III) reduction.</title>
        <authorList>
            <person name="Dedysh S.N."/>
            <person name="Beletsky A.V."/>
            <person name="Kulichevskaya I.S."/>
            <person name="Mardanov A.V."/>
            <person name="Ravin N.V."/>
        </authorList>
    </citation>
    <scope>NUCLEOTIDE SEQUENCE [LARGE SCALE GENOMIC DNA]</scope>
    <source>
        <strain evidence="16 17">P105</strain>
    </source>
</reference>
<evidence type="ECO:0000259" key="15">
    <source>
        <dbReference type="PROSITE" id="PS50929"/>
    </source>
</evidence>
<dbReference type="Pfam" id="PF00005">
    <property type="entry name" value="ABC_tran"/>
    <property type="match status" value="1"/>
</dbReference>
<organism evidence="16 17">
    <name type="scientific">Paludibaculum fermentans</name>
    <dbReference type="NCBI Taxonomy" id="1473598"/>
    <lineage>
        <taxon>Bacteria</taxon>
        <taxon>Pseudomonadati</taxon>
        <taxon>Acidobacteriota</taxon>
        <taxon>Terriglobia</taxon>
        <taxon>Bryobacterales</taxon>
        <taxon>Bryobacteraceae</taxon>
        <taxon>Paludibaculum</taxon>
    </lineage>
</organism>
<gene>
    <name evidence="16" type="ORF">IRI77_13925</name>
</gene>
<dbReference type="PANTHER" id="PTHR43394">
    <property type="entry name" value="ATP-DEPENDENT PERMEASE MDL1, MITOCHONDRIAL"/>
    <property type="match status" value="1"/>
</dbReference>
<keyword evidence="8 16" id="KW-0067">ATP-binding</keyword>
<dbReference type="FunFam" id="1.20.1560.10:FF:000011">
    <property type="entry name" value="Multidrug ABC transporter ATP-binding protein"/>
    <property type="match status" value="1"/>
</dbReference>
<dbReference type="InterPro" id="IPR039421">
    <property type="entry name" value="Type_1_exporter"/>
</dbReference>
<dbReference type="Proteomes" id="UP000593892">
    <property type="component" value="Chromosome"/>
</dbReference>
<evidence type="ECO:0000256" key="7">
    <source>
        <dbReference type="ARBA" id="ARBA00022741"/>
    </source>
</evidence>
<feature type="domain" description="ABC transmembrane type-1" evidence="15">
    <location>
        <begin position="20"/>
        <end position="302"/>
    </location>
</feature>
<feature type="domain" description="ABC transporter" evidence="14">
    <location>
        <begin position="335"/>
        <end position="568"/>
    </location>
</feature>
<dbReference type="GO" id="GO:0016887">
    <property type="term" value="F:ATP hydrolysis activity"/>
    <property type="evidence" value="ECO:0007669"/>
    <property type="project" value="InterPro"/>
</dbReference>
<proteinExistence type="inferred from homology"/>
<dbReference type="GO" id="GO:0008559">
    <property type="term" value="F:ABC-type xenobiotic transporter activity"/>
    <property type="evidence" value="ECO:0007669"/>
    <property type="project" value="UniProtKB-EC"/>
</dbReference>
<dbReference type="InterPro" id="IPR027417">
    <property type="entry name" value="P-loop_NTPase"/>
</dbReference>
<sequence>MTKAFKSAWPYLRKYKRGVLLGLGALILKDIAGAGIPLLVRSGIDAVTNKQPLSTLYWFCLGLVGVSLFKGLFQYWMRVILVGISRDVEYDMRNDIFRNLVRLNHDFYSRYRTGDVMARATNDLNAVRMMLGPAVMYWAETSLTFILALSIMFTVDWQLTLWALTPAPVVSVVVMVFGKRIHDRFEAIQELFSDISSRVQENLAGVRVIRAYVQEDAEIARFEELNKRFIAQNLKLATLSGLFMPLLQALIGLTFMLVLGVGGLRLMQGKISLGSFVMFNTFMGMLVWPMIAFGWVVNLMQRGKASMSRIQEYLQQEPSITAPAHPKAMPETADIEFQAAGLSFEGRAVLDGLALQIPAGQTIAIVGRTGSGKSSLVQLIPRIYDVTSGAVLIGGVDVRELDPADLRRQIGFVPQETFLFSSTIAENIAFGVESATDEEVREAAAIAGLAHDIEEFPDGFQTKVGERGITLSGGQKQRTAIARALLRKPKILILDDALSAVDTITEERILHGLRNQSGSRTTILISHRVSTVRDADCIYVLDEGRVVERGTHAELIATGGYYAELHQKQLLEEELEQI</sequence>
<evidence type="ECO:0000313" key="17">
    <source>
        <dbReference type="Proteomes" id="UP000593892"/>
    </source>
</evidence>
<dbReference type="GO" id="GO:0005886">
    <property type="term" value="C:plasma membrane"/>
    <property type="evidence" value="ECO:0007669"/>
    <property type="project" value="UniProtKB-SubCell"/>
</dbReference>
<feature type="transmembrane region" description="Helical" evidence="13">
    <location>
        <begin position="276"/>
        <end position="300"/>
    </location>
</feature>
<feature type="transmembrane region" description="Helical" evidence="13">
    <location>
        <begin position="159"/>
        <end position="178"/>
    </location>
</feature>
<evidence type="ECO:0000256" key="4">
    <source>
        <dbReference type="ARBA" id="ARBA00022448"/>
    </source>
</evidence>
<dbReference type="CDD" id="cd18541">
    <property type="entry name" value="ABC_6TM_TmrB_like"/>
    <property type="match status" value="1"/>
</dbReference>
<dbReference type="InterPro" id="IPR036640">
    <property type="entry name" value="ABC1_TM_sf"/>
</dbReference>
<accession>A0A7S7NWB4</accession>
<dbReference type="SMART" id="SM00382">
    <property type="entry name" value="AAA"/>
    <property type="match status" value="1"/>
</dbReference>
<dbReference type="Pfam" id="PF00664">
    <property type="entry name" value="ABC_membrane"/>
    <property type="match status" value="1"/>
</dbReference>
<dbReference type="Gene3D" id="1.20.1560.10">
    <property type="entry name" value="ABC transporter type 1, transmembrane domain"/>
    <property type="match status" value="1"/>
</dbReference>
<keyword evidence="5" id="KW-1003">Cell membrane</keyword>
<keyword evidence="4" id="KW-0813">Transport</keyword>
<keyword evidence="9 13" id="KW-1133">Transmembrane helix</keyword>
<dbReference type="PROSITE" id="PS50893">
    <property type="entry name" value="ABC_TRANSPORTER_2"/>
    <property type="match status" value="1"/>
</dbReference>
<evidence type="ECO:0000313" key="16">
    <source>
        <dbReference type="EMBL" id="QOY90993.1"/>
    </source>
</evidence>
<evidence type="ECO:0000256" key="3">
    <source>
        <dbReference type="ARBA" id="ARBA00012191"/>
    </source>
</evidence>
<evidence type="ECO:0000259" key="14">
    <source>
        <dbReference type="PROSITE" id="PS50893"/>
    </source>
</evidence>
<name>A0A7S7NWB4_PALFE</name>
<evidence type="ECO:0000256" key="8">
    <source>
        <dbReference type="ARBA" id="ARBA00022840"/>
    </source>
</evidence>
<dbReference type="FunFam" id="3.40.50.300:FF:000221">
    <property type="entry name" value="Multidrug ABC transporter ATP-binding protein"/>
    <property type="match status" value="1"/>
</dbReference>
<dbReference type="Gene3D" id="3.40.50.300">
    <property type="entry name" value="P-loop containing nucleotide triphosphate hydrolases"/>
    <property type="match status" value="1"/>
</dbReference>
<dbReference type="EMBL" id="CP063849">
    <property type="protein sequence ID" value="QOY90993.1"/>
    <property type="molecule type" value="Genomic_DNA"/>
</dbReference>
<feature type="transmembrane region" description="Helical" evidence="13">
    <location>
        <begin position="135"/>
        <end position="153"/>
    </location>
</feature>
<evidence type="ECO:0000256" key="13">
    <source>
        <dbReference type="SAM" id="Phobius"/>
    </source>
</evidence>